<dbReference type="Pfam" id="PF23209">
    <property type="entry name" value="IDM1_C"/>
    <property type="match status" value="1"/>
</dbReference>
<dbReference type="PROSITE" id="PS51186">
    <property type="entry name" value="GNAT"/>
    <property type="match status" value="1"/>
</dbReference>
<keyword evidence="4" id="KW-0862">Zinc</keyword>
<feature type="compositionally biased region" description="Basic and acidic residues" evidence="7">
    <location>
        <begin position="745"/>
        <end position="754"/>
    </location>
</feature>
<feature type="transmembrane region" description="Helical" evidence="8">
    <location>
        <begin position="1343"/>
        <end position="1363"/>
    </location>
</feature>
<dbReference type="Gene3D" id="3.30.40.10">
    <property type="entry name" value="Zinc/RING finger domain, C3HC4 (zinc finger)"/>
    <property type="match status" value="2"/>
</dbReference>
<dbReference type="GO" id="GO:0006357">
    <property type="term" value="P:regulation of transcription by RNA polymerase II"/>
    <property type="evidence" value="ECO:0007669"/>
    <property type="project" value="TreeGrafter"/>
</dbReference>
<dbReference type="CDD" id="cd04301">
    <property type="entry name" value="NAT_SF"/>
    <property type="match status" value="1"/>
</dbReference>
<comment type="subcellular location">
    <subcellularLocation>
        <location evidence="1">Nucleus</location>
    </subcellularLocation>
</comment>
<dbReference type="GO" id="GO:0003714">
    <property type="term" value="F:transcription corepressor activity"/>
    <property type="evidence" value="ECO:0007669"/>
    <property type="project" value="InterPro"/>
</dbReference>
<dbReference type="Proteomes" id="UP000077755">
    <property type="component" value="Chromosome 2"/>
</dbReference>
<dbReference type="GO" id="GO:0005634">
    <property type="term" value="C:nucleus"/>
    <property type="evidence" value="ECO:0007669"/>
    <property type="project" value="UniProtKB-SubCell"/>
</dbReference>
<dbReference type="EMBL" id="CP093344">
    <property type="protein sequence ID" value="WOG89080.1"/>
    <property type="molecule type" value="Genomic_DNA"/>
</dbReference>
<dbReference type="Pfam" id="PF23011">
    <property type="entry name" value="PHD-1st_NSD"/>
    <property type="match status" value="1"/>
</dbReference>
<evidence type="ECO:0000256" key="5">
    <source>
        <dbReference type="ARBA" id="ARBA00023242"/>
    </source>
</evidence>
<dbReference type="GO" id="GO:0008270">
    <property type="term" value="F:zinc ion binding"/>
    <property type="evidence" value="ECO:0007669"/>
    <property type="project" value="UniProtKB-KW"/>
</dbReference>
<dbReference type="InterPro" id="IPR054292">
    <property type="entry name" value="DUF7028"/>
</dbReference>
<dbReference type="InterPro" id="IPR016181">
    <property type="entry name" value="Acyl_CoA_acyltransferase"/>
</dbReference>
<name>A0AAF0WJ71_DAUCS</name>
<keyword evidence="2" id="KW-0479">Metal-binding</keyword>
<sequence length="1379" mass="157628">MAFDPEDEDEQRRREAMTTVNRRKLLEHQKVEVRSCTDEGFLGSWHSGTVIATESSARWVQYDHLLLDEYSSTKLVERIEVPSIVDGIEINNKSMSNYRGWIRPLSPPCYFSIWFLHYGQCVDVYYSDAWWEGVILDHQDGSAERNVFFPDIGDEMAAHKDNLRISQDWDEQTELWKPRGNWIFLELIEEIEKDWPILVSVKQIWYDVRARSGFDNLKEWTSCLTDIWRELLLEVIVDNIKLFLKDFFPTLSSSSSGNTLHDCGHLMELSGPILDAVLKNKECFVDSLAVVPGSNGFLNRSEFLHVDEKGEYRQPCDEINRDKLATVTTFDRLGKMPLSSSVKTIDEEIACASSRTMAIAPSMTGEVSKVNSCTNHEESFNASLEVSKITKNNVWHPAGPNIVSDPDYCPEAVDEYCRLFKSGNKRYLKVQNNVWKHLLFMGWKIEYRNNERINGMQQLRYIEPGSPEKYFVSLVDVCEYLKAGASKELCSFTDLKIPKEKAQDNWVPFCLPEPEFYEDAVTEYINISKCGRQPSEEHILNVLKHLSFLGWKVEYTKETWRYRFIMPKDGGSEKEFRSLFEVCQYMETSSSDIVSMFPQDVQNCLSYAADATLFPTEHSQERKSVLIGPSPDEELIFEPEYCPQAVMNYHTHVTKEKGDHSKWKTGSMLKDMQLKVKKHLFAVGWKLYHYRTKKKLRYRYISPSRKMYDSLRSACKGYIDEEIHVGKLAEVQLPREARYSPSASEEVRKEIHCENKKKRKSSSLHLASLSSNSVTKENKSKKIQAIKSKDNINRPVSVSDRVLRSSKRAREVVDASSSHRNPCTILSWLMDNQVVLPSEKVQYRIGKDCKMMAEGRVTRDGIKCNCCQETFTLHNFEVHANSTCHQPSANIFLENGRSLLECQLQLRRDLNTRGSNRGRLEVKGKPNDNKTDSICSVCHSGGNLLLCDGCPSTFHTRCLGLKGVPTGNWFCPSCCCKICGQSKNSGNIEVFTNSSVINCDQCARQYHISCLRMKGHVLESYPKKYWFCNFKCKQISVGLQTLLGKPVQLGRDHMTWTLLKYIKPDKHYHNQSDIVDSTEIYSKLNIALGVMHECFEPLNEPRTRRDLVEDVIFNRRSKLQRLNFHGFYTVLLEKNDELITTAILRVHGEKVAEIPLVATRSHYRRRGMCHVLMDELEKVLVKLGVERLVLPAIPSMLNTWISSFGFSRMSPSERLELLDYTFLSFKGTTMCQKLLLMTPRIKSNPPSLVKQHSDVISGDDIEGSSGGSEILQTERVDDNGAVGQTCINLGGGVGGEDKSCSDYWVSQPTGFEYVPCQNGEMGLQSSGKGRILKPVAAESPKELVIGMYVLHLLILIYLLNFCCVTRTLQLCHLCCQTDT</sequence>
<dbReference type="Pfam" id="PF05641">
    <property type="entry name" value="Agenet"/>
    <property type="match status" value="1"/>
</dbReference>
<dbReference type="PANTHER" id="PTHR46309:SF12">
    <property type="entry name" value="GB|AAC80581.1"/>
    <property type="match status" value="1"/>
</dbReference>
<dbReference type="InterPro" id="IPR032308">
    <property type="entry name" value="TDBD"/>
</dbReference>
<dbReference type="GO" id="GO:0016747">
    <property type="term" value="F:acyltransferase activity, transferring groups other than amino-acyl groups"/>
    <property type="evidence" value="ECO:0007669"/>
    <property type="project" value="InterPro"/>
</dbReference>
<reference evidence="11" key="1">
    <citation type="journal article" date="2016" name="Nat. Genet.">
        <title>A high-quality carrot genome assembly provides new insights into carotenoid accumulation and asterid genome evolution.</title>
        <authorList>
            <person name="Iorizzo M."/>
            <person name="Ellison S."/>
            <person name="Senalik D."/>
            <person name="Zeng P."/>
            <person name="Satapoomin P."/>
            <person name="Huang J."/>
            <person name="Bowman M."/>
            <person name="Iovene M."/>
            <person name="Sanseverino W."/>
            <person name="Cavagnaro P."/>
            <person name="Yildiz M."/>
            <person name="Macko-Podgorni A."/>
            <person name="Moranska E."/>
            <person name="Grzebelus E."/>
            <person name="Grzebelus D."/>
            <person name="Ashrafi H."/>
            <person name="Zheng Z."/>
            <person name="Cheng S."/>
            <person name="Spooner D."/>
            <person name="Van Deynze A."/>
            <person name="Simon P."/>
        </authorList>
    </citation>
    <scope>NUCLEOTIDE SEQUENCE</scope>
    <source>
        <tissue evidence="11">Leaf</tissue>
    </source>
</reference>
<evidence type="ECO:0000259" key="10">
    <source>
        <dbReference type="PROSITE" id="PS51186"/>
    </source>
</evidence>
<evidence type="ECO:0000256" key="2">
    <source>
        <dbReference type="ARBA" id="ARBA00022723"/>
    </source>
</evidence>
<dbReference type="InterPro" id="IPR042163">
    <property type="entry name" value="PHF12"/>
</dbReference>
<keyword evidence="5" id="KW-0539">Nucleus</keyword>
<feature type="domain" description="PHD-type" evidence="9">
    <location>
        <begin position="973"/>
        <end position="1034"/>
    </location>
</feature>
<feature type="compositionally biased region" description="Low complexity" evidence="7">
    <location>
        <begin position="763"/>
        <end position="773"/>
    </location>
</feature>
<evidence type="ECO:0000256" key="8">
    <source>
        <dbReference type="SAM" id="Phobius"/>
    </source>
</evidence>
<accession>A0AAF0WJ71</accession>
<dbReference type="Pfam" id="PF16135">
    <property type="entry name" value="TDBD"/>
    <property type="match status" value="1"/>
</dbReference>
<dbReference type="SMART" id="SM00249">
    <property type="entry name" value="PHD"/>
    <property type="match status" value="2"/>
</dbReference>
<dbReference type="Gene3D" id="3.40.630.30">
    <property type="match status" value="1"/>
</dbReference>
<proteinExistence type="predicted"/>
<dbReference type="SUPFAM" id="SSF55729">
    <property type="entry name" value="Acyl-CoA N-acyltransferases (Nat)"/>
    <property type="match status" value="1"/>
</dbReference>
<dbReference type="InterPro" id="IPR056511">
    <property type="entry name" value="IDM1_C"/>
</dbReference>
<feature type="domain" description="PHD-type" evidence="9">
    <location>
        <begin position="932"/>
        <end position="977"/>
    </location>
</feature>
<feature type="region of interest" description="Disordered" evidence="7">
    <location>
        <begin position="739"/>
        <end position="787"/>
    </location>
</feature>
<dbReference type="InterPro" id="IPR000182">
    <property type="entry name" value="GNAT_dom"/>
</dbReference>
<evidence type="ECO:0000256" key="3">
    <source>
        <dbReference type="ARBA" id="ARBA00022771"/>
    </source>
</evidence>
<evidence type="ECO:0000313" key="11">
    <source>
        <dbReference type="EMBL" id="WOG89080.1"/>
    </source>
</evidence>
<dbReference type="PANTHER" id="PTHR46309">
    <property type="entry name" value="PHD FINGER PROTEIN 12"/>
    <property type="match status" value="1"/>
</dbReference>
<dbReference type="PROSITE" id="PS50016">
    <property type="entry name" value="ZF_PHD_2"/>
    <property type="match status" value="2"/>
</dbReference>
<dbReference type="InterPro" id="IPR001965">
    <property type="entry name" value="Znf_PHD"/>
</dbReference>
<keyword evidence="3 6" id="KW-0863">Zinc-finger</keyword>
<keyword evidence="12" id="KW-1185">Reference proteome</keyword>
<evidence type="ECO:0000256" key="4">
    <source>
        <dbReference type="ARBA" id="ARBA00022833"/>
    </source>
</evidence>
<dbReference type="InterPro" id="IPR059153">
    <property type="entry name" value="NSD_PHD-1st"/>
</dbReference>
<dbReference type="InterPro" id="IPR019787">
    <property type="entry name" value="Znf_PHD-finger"/>
</dbReference>
<organism evidence="11 12">
    <name type="scientific">Daucus carota subsp. sativus</name>
    <name type="common">Carrot</name>
    <dbReference type="NCBI Taxonomy" id="79200"/>
    <lineage>
        <taxon>Eukaryota</taxon>
        <taxon>Viridiplantae</taxon>
        <taxon>Streptophyta</taxon>
        <taxon>Embryophyta</taxon>
        <taxon>Tracheophyta</taxon>
        <taxon>Spermatophyta</taxon>
        <taxon>Magnoliopsida</taxon>
        <taxon>eudicotyledons</taxon>
        <taxon>Gunneridae</taxon>
        <taxon>Pentapetalae</taxon>
        <taxon>asterids</taxon>
        <taxon>campanulids</taxon>
        <taxon>Apiales</taxon>
        <taxon>Apiaceae</taxon>
        <taxon>Apioideae</taxon>
        <taxon>Scandiceae</taxon>
        <taxon>Daucinae</taxon>
        <taxon>Daucus</taxon>
        <taxon>Daucus sect. Daucus</taxon>
    </lineage>
</organism>
<dbReference type="InterPro" id="IPR013083">
    <property type="entry name" value="Znf_RING/FYVE/PHD"/>
</dbReference>
<evidence type="ECO:0000259" key="9">
    <source>
        <dbReference type="PROSITE" id="PS50016"/>
    </source>
</evidence>
<protein>
    <recommendedName>
        <fullName evidence="13">PHD-type domain-containing protein</fullName>
    </recommendedName>
</protein>
<evidence type="ECO:0000256" key="1">
    <source>
        <dbReference type="ARBA" id="ARBA00004123"/>
    </source>
</evidence>
<dbReference type="Pfam" id="PF22970">
    <property type="entry name" value="DUF7028"/>
    <property type="match status" value="3"/>
</dbReference>
<keyword evidence="8" id="KW-0812">Transmembrane</keyword>
<evidence type="ECO:0008006" key="13">
    <source>
        <dbReference type="Google" id="ProtNLM"/>
    </source>
</evidence>
<gene>
    <name evidence="11" type="ORF">DCAR_0208316</name>
</gene>
<dbReference type="InterPro" id="IPR011011">
    <property type="entry name" value="Znf_FYVE_PHD"/>
</dbReference>
<dbReference type="SUPFAM" id="SSF57903">
    <property type="entry name" value="FYVE/PHD zinc finger"/>
    <property type="match status" value="2"/>
</dbReference>
<dbReference type="InterPro" id="IPR014002">
    <property type="entry name" value="Agenet_dom_plant"/>
</dbReference>
<feature type="domain" description="N-acetyltransferase" evidence="10">
    <location>
        <begin position="1072"/>
        <end position="1235"/>
    </location>
</feature>
<dbReference type="SMART" id="SM00743">
    <property type="entry name" value="Agenet"/>
    <property type="match status" value="2"/>
</dbReference>
<reference evidence="11" key="2">
    <citation type="submission" date="2022-03" db="EMBL/GenBank/DDBJ databases">
        <title>Draft title - Genomic analysis of global carrot germplasm unveils the trajectory of domestication and the origin of high carotenoid orange carrot.</title>
        <authorList>
            <person name="Iorizzo M."/>
            <person name="Ellison S."/>
            <person name="Senalik D."/>
            <person name="Macko-Podgorni A."/>
            <person name="Grzebelus D."/>
            <person name="Bostan H."/>
            <person name="Rolling W."/>
            <person name="Curaba J."/>
            <person name="Simon P."/>
        </authorList>
    </citation>
    <scope>NUCLEOTIDE SEQUENCE</scope>
    <source>
        <tissue evidence="11">Leaf</tissue>
    </source>
</reference>
<evidence type="ECO:0000313" key="12">
    <source>
        <dbReference type="Proteomes" id="UP000077755"/>
    </source>
</evidence>
<evidence type="ECO:0000256" key="7">
    <source>
        <dbReference type="SAM" id="MobiDB-lite"/>
    </source>
</evidence>
<keyword evidence="8" id="KW-1133">Transmembrane helix</keyword>
<evidence type="ECO:0000256" key="6">
    <source>
        <dbReference type="PROSITE-ProRule" id="PRU00146"/>
    </source>
</evidence>
<dbReference type="InterPro" id="IPR008395">
    <property type="entry name" value="Agenet-like_dom"/>
</dbReference>
<keyword evidence="8" id="KW-0472">Membrane</keyword>